<dbReference type="Pfam" id="PF07676">
    <property type="entry name" value="PD40"/>
    <property type="match status" value="1"/>
</dbReference>
<dbReference type="AlphaFoldDB" id="A0A4S4MKS7"/>
<keyword evidence="3" id="KW-1185">Reference proteome</keyword>
<proteinExistence type="predicted"/>
<dbReference type="GO" id="GO:0006508">
    <property type="term" value="P:proteolysis"/>
    <property type="evidence" value="ECO:0007669"/>
    <property type="project" value="InterPro"/>
</dbReference>
<dbReference type="OrthoDB" id="43744at2759"/>
<dbReference type="Gene3D" id="2.120.10.30">
    <property type="entry name" value="TolB, C-terminal domain"/>
    <property type="match status" value="1"/>
</dbReference>
<feature type="domain" description="Peptidase S9 prolyl oligopeptidase catalytic" evidence="1">
    <location>
        <begin position="427"/>
        <end position="635"/>
    </location>
</feature>
<protein>
    <recommendedName>
        <fullName evidence="1">Peptidase S9 prolyl oligopeptidase catalytic domain-containing protein</fullName>
    </recommendedName>
</protein>
<evidence type="ECO:0000313" key="3">
    <source>
        <dbReference type="Proteomes" id="UP000308730"/>
    </source>
</evidence>
<dbReference type="SUPFAM" id="SSF82171">
    <property type="entry name" value="DPP6 N-terminal domain-like"/>
    <property type="match status" value="1"/>
</dbReference>
<sequence>MVKTAPYGTWESPITAESIVQNSVRVDDVIVDPVTSAIYHIENRPNQGGRNVVVKTEDKYGGAATKAYNGVVYFSNFKDGRVYAVKEGGQPEAITPESEVHRFADFAIHPTQNHLVVAILEDHTKPNPADVLTSLCFINTKTKTVHPLVSGADFYAAPSFSPDGKHLVWQQWYHPDMPWEGGEVHVSEVSYDATKDEVSVSNAKLVGGKRGQASATHPFWVNNDTFVFTVDTSGFQNPSLYTVSTGQAKPIISPKAIDEDFSLPGWTLGNAYGVVAHAGDDTTQCTLLYTAFREGRSRLYLLTLHSGAVEELVCPYVTIQSVRRVADGNIVFIGGKTDQSPALVQCSLKDYSTPHFTSLTAVKATSAPAASLSQPHSITLTVEGQPLYVVYYPPTNVEYRGPEGELPPAVMNVHGGPTSHEVQGLNMTIQYFTSRGFAWIGVDYGGSSGHGRKYIERLKGNWGIVDTRDCVLAAQGLSSAPHTLIDAKRVVIRGGSSGGYTVLQALCEYPTTFAAGASLFGISDLVKLAEFTHKFESQYMAKLLGGFVDEIPEVYRERSPVNNASKIKSPLLIQQGILDAVVPPAQAEYIVKLIKANNGSVEYVVYEGEGHGWRKAETIKAALEKELHFYEGVLKLKQ</sequence>
<dbReference type="GO" id="GO:0008236">
    <property type="term" value="F:serine-type peptidase activity"/>
    <property type="evidence" value="ECO:0007669"/>
    <property type="project" value="InterPro"/>
</dbReference>
<dbReference type="EMBL" id="SGPM01000346">
    <property type="protein sequence ID" value="THH26456.1"/>
    <property type="molecule type" value="Genomic_DNA"/>
</dbReference>
<evidence type="ECO:0000259" key="1">
    <source>
        <dbReference type="Pfam" id="PF00326"/>
    </source>
</evidence>
<dbReference type="Pfam" id="PF00326">
    <property type="entry name" value="Peptidase_S9"/>
    <property type="match status" value="1"/>
</dbReference>
<dbReference type="InterPro" id="IPR050585">
    <property type="entry name" value="Xaa-Pro_dipeptidyl-ppase/CocE"/>
</dbReference>
<dbReference type="PANTHER" id="PTHR43056">
    <property type="entry name" value="PEPTIDASE S9 PROLYL OLIGOPEPTIDASE"/>
    <property type="match status" value="1"/>
</dbReference>
<dbReference type="InterPro" id="IPR029058">
    <property type="entry name" value="AB_hydrolase_fold"/>
</dbReference>
<dbReference type="InterPro" id="IPR011659">
    <property type="entry name" value="WD40"/>
</dbReference>
<dbReference type="SUPFAM" id="SSF53474">
    <property type="entry name" value="alpha/beta-Hydrolases"/>
    <property type="match status" value="1"/>
</dbReference>
<name>A0A4S4MKS7_9APHY</name>
<dbReference type="Gene3D" id="3.40.50.1820">
    <property type="entry name" value="alpha/beta hydrolase"/>
    <property type="match status" value="1"/>
</dbReference>
<dbReference type="Proteomes" id="UP000308730">
    <property type="component" value="Unassembled WGS sequence"/>
</dbReference>
<gene>
    <name evidence="2" type="ORF">EUX98_g7730</name>
</gene>
<dbReference type="InterPro" id="IPR001375">
    <property type="entry name" value="Peptidase_S9_cat"/>
</dbReference>
<reference evidence="2 3" key="1">
    <citation type="submission" date="2019-02" db="EMBL/GenBank/DDBJ databases">
        <title>Genome sequencing of the rare red list fungi Antrodiella citrinella (Flaviporus citrinellus).</title>
        <authorList>
            <person name="Buettner E."/>
            <person name="Kellner H."/>
        </authorList>
    </citation>
    <scope>NUCLEOTIDE SEQUENCE [LARGE SCALE GENOMIC DNA]</scope>
    <source>
        <strain evidence="2 3">DSM 108506</strain>
    </source>
</reference>
<organism evidence="2 3">
    <name type="scientific">Antrodiella citrinella</name>
    <dbReference type="NCBI Taxonomy" id="2447956"/>
    <lineage>
        <taxon>Eukaryota</taxon>
        <taxon>Fungi</taxon>
        <taxon>Dikarya</taxon>
        <taxon>Basidiomycota</taxon>
        <taxon>Agaricomycotina</taxon>
        <taxon>Agaricomycetes</taxon>
        <taxon>Polyporales</taxon>
        <taxon>Steccherinaceae</taxon>
        <taxon>Antrodiella</taxon>
    </lineage>
</organism>
<evidence type="ECO:0000313" key="2">
    <source>
        <dbReference type="EMBL" id="THH26456.1"/>
    </source>
</evidence>
<comment type="caution">
    <text evidence="2">The sequence shown here is derived from an EMBL/GenBank/DDBJ whole genome shotgun (WGS) entry which is preliminary data.</text>
</comment>
<dbReference type="InterPro" id="IPR011042">
    <property type="entry name" value="6-blade_b-propeller_TolB-like"/>
</dbReference>
<dbReference type="PANTHER" id="PTHR43056:SF5">
    <property type="entry name" value="PEPTIDASE S9 PROLYL OLIGOPEPTIDASE CATALYTIC DOMAIN-CONTAINING PROTEIN"/>
    <property type="match status" value="1"/>
</dbReference>
<accession>A0A4S4MKS7</accession>